<protein>
    <submittedName>
        <fullName evidence="1">Uncharacterized protein</fullName>
    </submittedName>
</protein>
<sequence>MARAARVRANMVVRLAKHIPGVLTLHQLSNGIVLGKLGYAVFSGHTVRFGG</sequence>
<name>A0A7T8K8Q1_CALRO</name>
<organism evidence="1 2">
    <name type="scientific">Caligus rogercresseyi</name>
    <name type="common">Sea louse</name>
    <dbReference type="NCBI Taxonomy" id="217165"/>
    <lineage>
        <taxon>Eukaryota</taxon>
        <taxon>Metazoa</taxon>
        <taxon>Ecdysozoa</taxon>
        <taxon>Arthropoda</taxon>
        <taxon>Crustacea</taxon>
        <taxon>Multicrustacea</taxon>
        <taxon>Hexanauplia</taxon>
        <taxon>Copepoda</taxon>
        <taxon>Siphonostomatoida</taxon>
        <taxon>Caligidae</taxon>
        <taxon>Caligus</taxon>
    </lineage>
</organism>
<evidence type="ECO:0000313" key="2">
    <source>
        <dbReference type="Proteomes" id="UP000595437"/>
    </source>
</evidence>
<dbReference type="AlphaFoldDB" id="A0A7T8K8Q1"/>
<accession>A0A7T8K8Q1</accession>
<keyword evidence="2" id="KW-1185">Reference proteome</keyword>
<evidence type="ECO:0000313" key="1">
    <source>
        <dbReference type="EMBL" id="QQP51057.1"/>
    </source>
</evidence>
<dbReference type="Proteomes" id="UP000595437">
    <property type="component" value="Chromosome 8"/>
</dbReference>
<dbReference type="EMBL" id="CP045897">
    <property type="protein sequence ID" value="QQP51057.1"/>
    <property type="molecule type" value="Genomic_DNA"/>
</dbReference>
<reference evidence="2" key="1">
    <citation type="submission" date="2021-01" db="EMBL/GenBank/DDBJ databases">
        <title>Caligus Genome Assembly.</title>
        <authorList>
            <person name="Gallardo-Escarate C."/>
        </authorList>
    </citation>
    <scope>NUCLEOTIDE SEQUENCE [LARGE SCALE GENOMIC DNA]</scope>
</reference>
<proteinExistence type="predicted"/>
<gene>
    <name evidence="1" type="ORF">FKW44_012272</name>
</gene>
<feature type="non-terminal residue" evidence="1">
    <location>
        <position position="51"/>
    </location>
</feature>